<proteinExistence type="predicted"/>
<dbReference type="SUPFAM" id="SSF51735">
    <property type="entry name" value="NAD(P)-binding Rossmann-fold domains"/>
    <property type="match status" value="1"/>
</dbReference>
<sequence>MATGSLAGRVALVTGGSRGIGKGIAVELGGAGALVYVTGRTMTSTNGKSGSLEETAEA</sequence>
<dbReference type="InterPro" id="IPR036291">
    <property type="entry name" value="NAD(P)-bd_dom_sf"/>
</dbReference>
<name>A0A8S3J030_9BILA</name>
<dbReference type="PANTHER" id="PTHR44147:SF2">
    <property type="entry name" value="DEHYDROGENASE_REDUCTASE SDR FAMILY MEMBER 1"/>
    <property type="match status" value="1"/>
</dbReference>
<gene>
    <name evidence="1" type="ORF">SMN809_LOCUS78123</name>
</gene>
<dbReference type="AlphaFoldDB" id="A0A8S3J030"/>
<dbReference type="PANTHER" id="PTHR44147">
    <property type="entry name" value="DEHYDROGENASE/REDUCTASE SDR FAMILY MEMBER 1"/>
    <property type="match status" value="1"/>
</dbReference>
<evidence type="ECO:0000313" key="2">
    <source>
        <dbReference type="Proteomes" id="UP000676336"/>
    </source>
</evidence>
<dbReference type="Proteomes" id="UP000676336">
    <property type="component" value="Unassembled WGS sequence"/>
</dbReference>
<protein>
    <submittedName>
        <fullName evidence="1">Uncharacterized protein</fullName>
    </submittedName>
</protein>
<dbReference type="EMBL" id="CAJOBI010339054">
    <property type="protein sequence ID" value="CAF5210247.1"/>
    <property type="molecule type" value="Genomic_DNA"/>
</dbReference>
<dbReference type="Pfam" id="PF00106">
    <property type="entry name" value="adh_short"/>
    <property type="match status" value="1"/>
</dbReference>
<organism evidence="1 2">
    <name type="scientific">Rotaria magnacalcarata</name>
    <dbReference type="NCBI Taxonomy" id="392030"/>
    <lineage>
        <taxon>Eukaryota</taxon>
        <taxon>Metazoa</taxon>
        <taxon>Spiralia</taxon>
        <taxon>Gnathifera</taxon>
        <taxon>Rotifera</taxon>
        <taxon>Eurotatoria</taxon>
        <taxon>Bdelloidea</taxon>
        <taxon>Philodinida</taxon>
        <taxon>Philodinidae</taxon>
        <taxon>Rotaria</taxon>
    </lineage>
</organism>
<reference evidence="1" key="1">
    <citation type="submission" date="2021-02" db="EMBL/GenBank/DDBJ databases">
        <authorList>
            <person name="Nowell W R."/>
        </authorList>
    </citation>
    <scope>NUCLEOTIDE SEQUENCE</scope>
</reference>
<accession>A0A8S3J030</accession>
<dbReference type="Gene3D" id="3.40.50.720">
    <property type="entry name" value="NAD(P)-binding Rossmann-like Domain"/>
    <property type="match status" value="1"/>
</dbReference>
<dbReference type="InterPro" id="IPR002347">
    <property type="entry name" value="SDR_fam"/>
</dbReference>
<comment type="caution">
    <text evidence="1">The sequence shown here is derived from an EMBL/GenBank/DDBJ whole genome shotgun (WGS) entry which is preliminary data.</text>
</comment>
<evidence type="ECO:0000313" key="1">
    <source>
        <dbReference type="EMBL" id="CAF5210247.1"/>
    </source>
</evidence>
<feature type="non-terminal residue" evidence="1">
    <location>
        <position position="1"/>
    </location>
</feature>